<proteinExistence type="predicted"/>
<dbReference type="AlphaFoldDB" id="A0A426XN34"/>
<accession>A0A426XN34</accession>
<gene>
    <name evidence="2" type="ORF">B296_00049723</name>
</gene>
<name>A0A426XN34_ENSVE</name>
<evidence type="ECO:0000313" key="2">
    <source>
        <dbReference type="EMBL" id="RRT40874.1"/>
    </source>
</evidence>
<evidence type="ECO:0000256" key="1">
    <source>
        <dbReference type="SAM" id="MobiDB-lite"/>
    </source>
</evidence>
<organism evidence="2 3">
    <name type="scientific">Ensete ventricosum</name>
    <name type="common">Abyssinian banana</name>
    <name type="synonym">Musa ensete</name>
    <dbReference type="NCBI Taxonomy" id="4639"/>
    <lineage>
        <taxon>Eukaryota</taxon>
        <taxon>Viridiplantae</taxon>
        <taxon>Streptophyta</taxon>
        <taxon>Embryophyta</taxon>
        <taxon>Tracheophyta</taxon>
        <taxon>Spermatophyta</taxon>
        <taxon>Magnoliopsida</taxon>
        <taxon>Liliopsida</taxon>
        <taxon>Zingiberales</taxon>
        <taxon>Musaceae</taxon>
        <taxon>Ensete</taxon>
    </lineage>
</organism>
<feature type="region of interest" description="Disordered" evidence="1">
    <location>
        <begin position="88"/>
        <end position="110"/>
    </location>
</feature>
<feature type="region of interest" description="Disordered" evidence="1">
    <location>
        <begin position="1"/>
        <end position="21"/>
    </location>
</feature>
<evidence type="ECO:0000313" key="3">
    <source>
        <dbReference type="Proteomes" id="UP000287651"/>
    </source>
</evidence>
<dbReference type="Proteomes" id="UP000287651">
    <property type="component" value="Unassembled WGS sequence"/>
</dbReference>
<protein>
    <submittedName>
        <fullName evidence="2">Uncharacterized protein</fullName>
    </submittedName>
</protein>
<sequence length="110" mass="12302">MMVKRDYTPDMDPGSSLGIGPRFGRCDGSSPGVRLDFADGIGKIAREHARRLLEEDYKTHCRKCWRLPDCGSELIRIGQEEAEKLERGRLGLLENKPQAPPSQGLPRDPV</sequence>
<comment type="caution">
    <text evidence="2">The sequence shown here is derived from an EMBL/GenBank/DDBJ whole genome shotgun (WGS) entry which is preliminary data.</text>
</comment>
<dbReference type="EMBL" id="AMZH03019035">
    <property type="protein sequence ID" value="RRT40874.1"/>
    <property type="molecule type" value="Genomic_DNA"/>
</dbReference>
<reference evidence="2 3" key="1">
    <citation type="journal article" date="2014" name="Agronomy (Basel)">
        <title>A Draft Genome Sequence for Ensete ventricosum, the Drought-Tolerant Tree Against Hunger.</title>
        <authorList>
            <person name="Harrison J."/>
            <person name="Moore K.A."/>
            <person name="Paszkiewicz K."/>
            <person name="Jones T."/>
            <person name="Grant M."/>
            <person name="Ambacheew D."/>
            <person name="Muzemil S."/>
            <person name="Studholme D.J."/>
        </authorList>
    </citation>
    <scope>NUCLEOTIDE SEQUENCE [LARGE SCALE GENOMIC DNA]</scope>
</reference>